<dbReference type="InterPro" id="IPR036397">
    <property type="entry name" value="RNaseH_sf"/>
</dbReference>
<dbReference type="SUPFAM" id="SSF53098">
    <property type="entry name" value="Ribonuclease H-like"/>
    <property type="match status" value="1"/>
</dbReference>
<feature type="compositionally biased region" description="Polar residues" evidence="1">
    <location>
        <begin position="434"/>
        <end position="444"/>
    </location>
</feature>
<feature type="compositionally biased region" description="Polar residues" evidence="1">
    <location>
        <begin position="464"/>
        <end position="473"/>
    </location>
</feature>
<organism evidence="2 3">
    <name type="scientific">Chlamydomonas eustigma</name>
    <dbReference type="NCBI Taxonomy" id="1157962"/>
    <lineage>
        <taxon>Eukaryota</taxon>
        <taxon>Viridiplantae</taxon>
        <taxon>Chlorophyta</taxon>
        <taxon>core chlorophytes</taxon>
        <taxon>Chlorophyceae</taxon>
        <taxon>CS clade</taxon>
        <taxon>Chlamydomonadales</taxon>
        <taxon>Chlamydomonadaceae</taxon>
        <taxon>Chlamydomonas</taxon>
    </lineage>
</organism>
<gene>
    <name evidence="2" type="ORF">CEUSTIGMA_g10654.t1</name>
</gene>
<feature type="compositionally biased region" description="Pro residues" evidence="1">
    <location>
        <begin position="562"/>
        <end position="574"/>
    </location>
</feature>
<evidence type="ECO:0000313" key="3">
    <source>
        <dbReference type="Proteomes" id="UP000232323"/>
    </source>
</evidence>
<dbReference type="Gene3D" id="3.30.420.10">
    <property type="entry name" value="Ribonuclease H-like superfamily/Ribonuclease H"/>
    <property type="match status" value="1"/>
</dbReference>
<proteinExistence type="predicted"/>
<feature type="compositionally biased region" description="Low complexity" evidence="1">
    <location>
        <begin position="347"/>
        <end position="363"/>
    </location>
</feature>
<keyword evidence="3" id="KW-1185">Reference proteome</keyword>
<feature type="compositionally biased region" description="Polar residues" evidence="1">
    <location>
        <begin position="503"/>
        <end position="513"/>
    </location>
</feature>
<dbReference type="AlphaFoldDB" id="A0A250XJH9"/>
<feature type="compositionally biased region" description="Pro residues" evidence="1">
    <location>
        <begin position="364"/>
        <end position="374"/>
    </location>
</feature>
<dbReference type="Proteomes" id="UP000232323">
    <property type="component" value="Unassembled WGS sequence"/>
</dbReference>
<evidence type="ECO:0000313" key="2">
    <source>
        <dbReference type="EMBL" id="GAX83228.1"/>
    </source>
</evidence>
<protein>
    <submittedName>
        <fullName evidence="2">Uncharacterized protein</fullName>
    </submittedName>
</protein>
<sequence length="875" mass="93492">MTDLKTLLCRVVWFNDDAETQLIRAVATYLISAKEQSASASQLGTSLNSLPLWSKWKKQSGKNLQQLMSTDKLGLFSAIDVGKEKGFKLNPEFTPIAMSLLHYACEAAWRPSRQPTSWAKCELAKTVVSFQYHGRSNTTLFRQQQDIVLALLRQAIDHPQPPPIEAEAAQAKALSVQKAGVMQEAAVQLLHADIPLQRKVIKGIGVTALLGLTQVAFPCYQQGGAWSSSICVKRLVSQLCIFQAFQDEDDPPLSAFAVAMQRTEVWVNACWSDQAPSQPAAASPPTPNEVSAMLCNDICFIKVKGSKAVTLEISRLIRRALGLDAAPEASAPNPSPVIASSLVSIKSTPESKPSPTTTTSAAPSPVPDRAPSPESPLNDVIIQHASLGQCKNAGEPRIDVMVRETEQLSSSDFTLMQSPSSSQAFNMSSQMLASGTSGQLQQKPRSAENLCVDHNSIGGDESRSTGLACSMSSADRADNTVMTSKSVYRPPHLQKGKTWDHGGNTQSPSQPVSVMNHPPYTPPPPPRHAIVAGIPSSRHLPGPGPSPALLSPSQYSAQVPLPTSPEPVAQPIPRPNKGASTTTAGGSGNTLFIRSADALYHDMLSHLNICPHFALMLRTGDGGVLGSFSTGTIGSTAVEPVVACLHVPEVVLPSLHIPATSYALELLPCIVEGEGSVLPDAPPAVPVQSVLPAYSLLLGLKGVLEDDSVCKLVMGCALVRPLLTQLCGITLAGAFDVQMAYTLLSCAHACHDLMAGLAGTSEDRADRNQTGISPLRPVDFVYRPHPMDRDPLPHVLVKMGLPTPMTSASARGLLTRNKSAWLARPLPPQLLAHVGEETLALFNLALSLQSELRKERVAHALNRTTTELHPWLSNV</sequence>
<accession>A0A250XJH9</accession>
<reference evidence="2 3" key="1">
    <citation type="submission" date="2017-08" db="EMBL/GenBank/DDBJ databases">
        <title>Acidophilic green algal genome provides insights into adaptation to an acidic environment.</title>
        <authorList>
            <person name="Hirooka S."/>
            <person name="Hirose Y."/>
            <person name="Kanesaki Y."/>
            <person name="Higuchi S."/>
            <person name="Fujiwara T."/>
            <person name="Onuma R."/>
            <person name="Era A."/>
            <person name="Ohbayashi R."/>
            <person name="Uzuka A."/>
            <person name="Nozaki H."/>
            <person name="Yoshikawa H."/>
            <person name="Miyagishima S.Y."/>
        </authorList>
    </citation>
    <scope>NUCLEOTIDE SEQUENCE [LARGE SCALE GENOMIC DNA]</scope>
    <source>
        <strain evidence="2 3">NIES-2499</strain>
    </source>
</reference>
<comment type="caution">
    <text evidence="2">The sequence shown here is derived from an EMBL/GenBank/DDBJ whole genome shotgun (WGS) entry which is preliminary data.</text>
</comment>
<feature type="region of interest" description="Disordered" evidence="1">
    <location>
        <begin position="347"/>
        <end position="376"/>
    </location>
</feature>
<dbReference type="GO" id="GO:0003676">
    <property type="term" value="F:nucleic acid binding"/>
    <property type="evidence" value="ECO:0007669"/>
    <property type="project" value="InterPro"/>
</dbReference>
<evidence type="ECO:0000256" key="1">
    <source>
        <dbReference type="SAM" id="MobiDB-lite"/>
    </source>
</evidence>
<feature type="region of interest" description="Disordered" evidence="1">
    <location>
        <begin position="434"/>
        <end position="586"/>
    </location>
</feature>
<dbReference type="EMBL" id="BEGY01000094">
    <property type="protein sequence ID" value="GAX83228.1"/>
    <property type="molecule type" value="Genomic_DNA"/>
</dbReference>
<dbReference type="InterPro" id="IPR012337">
    <property type="entry name" value="RNaseH-like_sf"/>
</dbReference>
<name>A0A250XJH9_9CHLO</name>